<dbReference type="InterPro" id="IPR018247">
    <property type="entry name" value="EF_Hand_1_Ca_BS"/>
</dbReference>
<organism evidence="3 4">
    <name type="scientific">Sphaeroforma arctica JP610</name>
    <dbReference type="NCBI Taxonomy" id="667725"/>
    <lineage>
        <taxon>Eukaryota</taxon>
        <taxon>Ichthyosporea</taxon>
        <taxon>Ichthyophonida</taxon>
        <taxon>Sphaeroforma</taxon>
    </lineage>
</organism>
<dbReference type="GeneID" id="25918315"/>
<evidence type="ECO:0000259" key="2">
    <source>
        <dbReference type="PROSITE" id="PS50222"/>
    </source>
</evidence>
<dbReference type="Gene3D" id="1.10.238.10">
    <property type="entry name" value="EF-hand"/>
    <property type="match status" value="1"/>
</dbReference>
<dbReference type="PROSITE" id="PS50222">
    <property type="entry name" value="EF_HAND_2"/>
    <property type="match status" value="1"/>
</dbReference>
<feature type="domain" description="EF-hand" evidence="2">
    <location>
        <begin position="58"/>
        <end position="81"/>
    </location>
</feature>
<keyword evidence="4" id="KW-1185">Reference proteome</keyword>
<feature type="non-terminal residue" evidence="3">
    <location>
        <position position="81"/>
    </location>
</feature>
<keyword evidence="1" id="KW-0106">Calcium</keyword>
<protein>
    <recommendedName>
        <fullName evidence="2">EF-hand domain-containing protein</fullName>
    </recommendedName>
</protein>
<dbReference type="InterPro" id="IPR011992">
    <property type="entry name" value="EF-hand-dom_pair"/>
</dbReference>
<name>A0A0L0EZ54_9EUKA</name>
<dbReference type="PROSITE" id="PS00018">
    <property type="entry name" value="EF_HAND_1"/>
    <property type="match status" value="1"/>
</dbReference>
<dbReference type="RefSeq" id="XP_014143576.1">
    <property type="nucleotide sequence ID" value="XM_014288101.1"/>
</dbReference>
<dbReference type="AlphaFoldDB" id="A0A0L0EZ54"/>
<gene>
    <name evidence="3" type="ORF">SARC_17811</name>
</gene>
<dbReference type="InterPro" id="IPR002048">
    <property type="entry name" value="EF_hand_dom"/>
</dbReference>
<proteinExistence type="predicted"/>
<evidence type="ECO:0000313" key="4">
    <source>
        <dbReference type="Proteomes" id="UP000054560"/>
    </source>
</evidence>
<evidence type="ECO:0000313" key="3">
    <source>
        <dbReference type="EMBL" id="KNC69674.1"/>
    </source>
</evidence>
<dbReference type="SUPFAM" id="SSF47473">
    <property type="entry name" value="EF-hand"/>
    <property type="match status" value="1"/>
</dbReference>
<dbReference type="GO" id="GO:0005509">
    <property type="term" value="F:calcium ion binding"/>
    <property type="evidence" value="ECO:0007669"/>
    <property type="project" value="InterPro"/>
</dbReference>
<sequence>MSDMRSCVHLASFDLTVSNLILVTLTSQSDRVATDGKIDSDAAAIVCDQSGERQPGYKLRHMVQEADKDSDGAINWDEFLE</sequence>
<reference evidence="3 4" key="1">
    <citation type="submission" date="2011-02" db="EMBL/GenBank/DDBJ databases">
        <title>The Genome Sequence of Sphaeroforma arctica JP610.</title>
        <authorList>
            <consortium name="The Broad Institute Genome Sequencing Platform"/>
            <person name="Russ C."/>
            <person name="Cuomo C."/>
            <person name="Young S.K."/>
            <person name="Zeng Q."/>
            <person name="Gargeya S."/>
            <person name="Alvarado L."/>
            <person name="Berlin A."/>
            <person name="Chapman S.B."/>
            <person name="Chen Z."/>
            <person name="Freedman E."/>
            <person name="Gellesch M."/>
            <person name="Goldberg J."/>
            <person name="Griggs A."/>
            <person name="Gujja S."/>
            <person name="Heilman E."/>
            <person name="Heiman D."/>
            <person name="Howarth C."/>
            <person name="Mehta T."/>
            <person name="Neiman D."/>
            <person name="Pearson M."/>
            <person name="Roberts A."/>
            <person name="Saif S."/>
            <person name="Shea T."/>
            <person name="Shenoy N."/>
            <person name="Sisk P."/>
            <person name="Stolte C."/>
            <person name="Sykes S."/>
            <person name="White J."/>
            <person name="Yandava C."/>
            <person name="Burger G."/>
            <person name="Gray M.W."/>
            <person name="Holland P.W.H."/>
            <person name="King N."/>
            <person name="Lang F.B.F."/>
            <person name="Roger A.J."/>
            <person name="Ruiz-Trillo I."/>
            <person name="Haas B."/>
            <person name="Nusbaum C."/>
            <person name="Birren B."/>
        </authorList>
    </citation>
    <scope>NUCLEOTIDE SEQUENCE [LARGE SCALE GENOMIC DNA]</scope>
    <source>
        <strain evidence="3 4">JP610</strain>
    </source>
</reference>
<dbReference type="EMBL" id="KQ253806">
    <property type="protein sequence ID" value="KNC69674.1"/>
    <property type="molecule type" value="Genomic_DNA"/>
</dbReference>
<dbReference type="Proteomes" id="UP000054560">
    <property type="component" value="Unassembled WGS sequence"/>
</dbReference>
<accession>A0A0L0EZ54</accession>
<evidence type="ECO:0000256" key="1">
    <source>
        <dbReference type="ARBA" id="ARBA00022837"/>
    </source>
</evidence>
<dbReference type="OrthoDB" id="26525at2759"/>